<dbReference type="RefSeq" id="XP_002139766.1">
    <property type="nucleotide sequence ID" value="XM_002139730.1"/>
</dbReference>
<dbReference type="PANTHER" id="PTHR11800">
    <property type="entry name" value="DNA-DIRECTED RNA POLYMERASE"/>
    <property type="match status" value="1"/>
</dbReference>
<proteinExistence type="inferred from homology"/>
<dbReference type="OrthoDB" id="270173at2759"/>
<dbReference type="SUPFAM" id="SSF55257">
    <property type="entry name" value="RBP11-like subunits of RNA polymerase"/>
    <property type="match status" value="1"/>
</dbReference>
<dbReference type="InterPro" id="IPR017896">
    <property type="entry name" value="4Fe4S_Fe-S-bd"/>
</dbReference>
<dbReference type="PANTHER" id="PTHR11800:SF13">
    <property type="entry name" value="DNA-DIRECTED RNA POLYMERASES I AND III SUBUNIT RPAC1"/>
    <property type="match status" value="1"/>
</dbReference>
<dbReference type="Proteomes" id="UP000001460">
    <property type="component" value="Unassembled WGS sequence"/>
</dbReference>
<dbReference type="Pfam" id="PF01193">
    <property type="entry name" value="RNA_pol_L"/>
    <property type="match status" value="1"/>
</dbReference>
<dbReference type="NCBIfam" id="NF001988">
    <property type="entry name" value="PRK00783.1"/>
    <property type="match status" value="1"/>
</dbReference>
<evidence type="ECO:0000313" key="5">
    <source>
        <dbReference type="EMBL" id="EEA05417.1"/>
    </source>
</evidence>
<organism evidence="5 6">
    <name type="scientific">Cryptosporidium muris (strain RN66)</name>
    <dbReference type="NCBI Taxonomy" id="441375"/>
    <lineage>
        <taxon>Eukaryota</taxon>
        <taxon>Sar</taxon>
        <taxon>Alveolata</taxon>
        <taxon>Apicomplexa</taxon>
        <taxon>Conoidasida</taxon>
        <taxon>Coccidia</taxon>
        <taxon>Eucoccidiorida</taxon>
        <taxon>Eimeriorina</taxon>
        <taxon>Cryptosporidiidae</taxon>
        <taxon>Cryptosporidium</taxon>
    </lineage>
</organism>
<dbReference type="GO" id="GO:0005736">
    <property type="term" value="C:RNA polymerase I complex"/>
    <property type="evidence" value="ECO:0007669"/>
    <property type="project" value="TreeGrafter"/>
</dbReference>
<dbReference type="CDD" id="cd07032">
    <property type="entry name" value="RNAP_I_II_AC40"/>
    <property type="match status" value="1"/>
</dbReference>
<evidence type="ECO:0000256" key="3">
    <source>
        <dbReference type="ARBA" id="ARBA00025804"/>
    </source>
</evidence>
<dbReference type="GO" id="GO:0046983">
    <property type="term" value="F:protein dimerization activity"/>
    <property type="evidence" value="ECO:0007669"/>
    <property type="project" value="InterPro"/>
</dbReference>
<dbReference type="InterPro" id="IPR050518">
    <property type="entry name" value="Rpo3/RPB3_RNA_Pol_subunit"/>
</dbReference>
<dbReference type="InterPro" id="IPR011263">
    <property type="entry name" value="DNA-dir_RNA_pol_RpoA/D/Rpb3"/>
</dbReference>
<evidence type="ECO:0000256" key="1">
    <source>
        <dbReference type="ARBA" id="ARBA00022478"/>
    </source>
</evidence>
<dbReference type="OMA" id="KKKCRAF"/>
<dbReference type="HAMAP" id="MF_00320">
    <property type="entry name" value="RNApol_arch_Rpo3"/>
    <property type="match status" value="1"/>
</dbReference>
<keyword evidence="1 5" id="KW-0240">DNA-directed RNA polymerase</keyword>
<keyword evidence="6" id="KW-1185">Reference proteome</keyword>
<sequence length="351" mass="39779">MKNCKNLGDEDNSSIYSSKYLKCTLEGPRNVGGYGYIGSRTLSETADRKNTIKPMTVENILKLIDIKINELTSDYINFDLIGVDAAVANALRRILLVEVPTVAIETVQIYQNSGVIQDEVLAHRLGLIPFNIDLDLIDFRAEDQDLNEKNSVCFKLCVECNKYDIDDKNGITSKAIYSKDLIWVPMSESQKQIFEKKPPSVVYPDILITKLRPGQVIEAILYCEKGIGKTHAKWSPVSTATYRLLPEFKFPEGYITGKDAKEFVEVCPMNVFDIEDITGKVYVKNPRNCTTCRACIEKFPKKVEIFKNKHHFIFSIESTGSISPIQLVKTAINILREKSHKINNSIDIFYE</sequence>
<dbReference type="EMBL" id="DS989727">
    <property type="protein sequence ID" value="EEA05417.1"/>
    <property type="molecule type" value="Genomic_DNA"/>
</dbReference>
<name>B6AC64_CRYMR</name>
<dbReference type="STRING" id="441375.B6AC64"/>
<dbReference type="GO" id="GO:0005666">
    <property type="term" value="C:RNA polymerase III complex"/>
    <property type="evidence" value="ECO:0007669"/>
    <property type="project" value="TreeGrafter"/>
</dbReference>
<evidence type="ECO:0000259" key="4">
    <source>
        <dbReference type="PROSITE" id="PS51379"/>
    </source>
</evidence>
<dbReference type="InterPro" id="IPR036603">
    <property type="entry name" value="RBP11-like"/>
</dbReference>
<dbReference type="PROSITE" id="PS51379">
    <property type="entry name" value="4FE4S_FER_2"/>
    <property type="match status" value="1"/>
</dbReference>
<comment type="similarity">
    <text evidence="3">Belongs to the archaeal Rpo3/eukaryotic RPB3 RNA polymerase subunit family.</text>
</comment>
<dbReference type="eggNOG" id="KOG1521">
    <property type="taxonomic scope" value="Eukaryota"/>
</dbReference>
<feature type="domain" description="4Fe-4S ferredoxin-type" evidence="4">
    <location>
        <begin position="279"/>
        <end position="309"/>
    </location>
</feature>
<dbReference type="Pfam" id="PF01000">
    <property type="entry name" value="RNA_pol_A_bac"/>
    <property type="match status" value="1"/>
</dbReference>
<accession>B6AC64</accession>
<keyword evidence="2" id="KW-0804">Transcription</keyword>
<dbReference type="InterPro" id="IPR022842">
    <property type="entry name" value="RNAP_Rpo3/Rpb3/RPAC1"/>
</dbReference>
<protein>
    <submittedName>
        <fullName evidence="5">DNA-directed RNA polymerases I and III subunit RPAC1, putative</fullName>
    </submittedName>
</protein>
<reference evidence="5" key="1">
    <citation type="submission" date="2008-06" db="EMBL/GenBank/DDBJ databases">
        <authorList>
            <person name="Lorenzi H."/>
            <person name="Inman J."/>
            <person name="Miller J."/>
            <person name="Schobel S."/>
            <person name="Amedeo P."/>
            <person name="Caler E.V."/>
            <person name="da Silva J."/>
        </authorList>
    </citation>
    <scope>NUCLEOTIDE SEQUENCE [LARGE SCALE GENOMIC DNA]</scope>
    <source>
        <strain evidence="5">RN66</strain>
    </source>
</reference>
<dbReference type="GO" id="GO:0006351">
    <property type="term" value="P:DNA-templated transcription"/>
    <property type="evidence" value="ECO:0007669"/>
    <property type="project" value="InterPro"/>
</dbReference>
<dbReference type="Gene3D" id="3.30.1360.10">
    <property type="entry name" value="RNA polymerase, RBP11-like subunit"/>
    <property type="match status" value="1"/>
</dbReference>
<evidence type="ECO:0000313" key="6">
    <source>
        <dbReference type="Proteomes" id="UP000001460"/>
    </source>
</evidence>
<dbReference type="AlphaFoldDB" id="B6AC64"/>
<dbReference type="GO" id="GO:0003899">
    <property type="term" value="F:DNA-directed RNA polymerase activity"/>
    <property type="evidence" value="ECO:0007669"/>
    <property type="project" value="InterPro"/>
</dbReference>
<dbReference type="InterPro" id="IPR011262">
    <property type="entry name" value="DNA-dir_RNA_pol_insert"/>
</dbReference>
<dbReference type="VEuPathDB" id="CryptoDB:CMU_024220"/>
<dbReference type="InterPro" id="IPR036643">
    <property type="entry name" value="RNApol_insert_sf"/>
</dbReference>
<dbReference type="SUPFAM" id="SSF56553">
    <property type="entry name" value="Insert subdomain of RNA polymerase alpha subunit"/>
    <property type="match status" value="1"/>
</dbReference>
<dbReference type="GeneID" id="6995032"/>
<dbReference type="SMART" id="SM00662">
    <property type="entry name" value="RPOLD"/>
    <property type="match status" value="1"/>
</dbReference>
<dbReference type="InterPro" id="IPR033901">
    <property type="entry name" value="RNAPI/III_AC40"/>
</dbReference>
<evidence type="ECO:0000256" key="2">
    <source>
        <dbReference type="ARBA" id="ARBA00023163"/>
    </source>
</evidence>
<gene>
    <name evidence="5" type="ORF">CMU_024220</name>
</gene>
<dbReference type="Gene3D" id="2.170.120.12">
    <property type="entry name" value="DNA-directed RNA polymerase, insert domain"/>
    <property type="match status" value="1"/>
</dbReference>